<dbReference type="RefSeq" id="WP_364599545.1">
    <property type="nucleotide sequence ID" value="NZ_JBFAQK010000054.1"/>
</dbReference>
<dbReference type="SMART" id="SM00530">
    <property type="entry name" value="HTH_XRE"/>
    <property type="match status" value="1"/>
</dbReference>
<dbReference type="Gene3D" id="1.10.260.40">
    <property type="entry name" value="lambda repressor-like DNA-binding domains"/>
    <property type="match status" value="1"/>
</dbReference>
<accession>A0ABV3I149</accession>
<dbReference type="Pfam" id="PF01381">
    <property type="entry name" value="HTH_3"/>
    <property type="match status" value="1"/>
</dbReference>
<dbReference type="Proteomes" id="UP001552521">
    <property type="component" value="Unassembled WGS sequence"/>
</dbReference>
<evidence type="ECO:0000313" key="2">
    <source>
        <dbReference type="EMBL" id="MEV4684539.1"/>
    </source>
</evidence>
<dbReference type="CDD" id="cd00093">
    <property type="entry name" value="HTH_XRE"/>
    <property type="match status" value="1"/>
</dbReference>
<dbReference type="EMBL" id="JBFAQK010000054">
    <property type="protein sequence ID" value="MEV4684539.1"/>
    <property type="molecule type" value="Genomic_DNA"/>
</dbReference>
<comment type="caution">
    <text evidence="2">The sequence shown here is derived from an EMBL/GenBank/DDBJ whole genome shotgun (WGS) entry which is preliminary data.</text>
</comment>
<feature type="domain" description="HTH cro/C1-type" evidence="1">
    <location>
        <begin position="37"/>
        <end position="91"/>
    </location>
</feature>
<keyword evidence="3" id="KW-1185">Reference proteome</keyword>
<dbReference type="PROSITE" id="PS50943">
    <property type="entry name" value="HTH_CROC1"/>
    <property type="match status" value="1"/>
</dbReference>
<organism evidence="2 3">
    <name type="scientific">Streptomyces kurssanovii</name>
    <dbReference type="NCBI Taxonomy" id="67312"/>
    <lineage>
        <taxon>Bacteria</taxon>
        <taxon>Bacillati</taxon>
        <taxon>Actinomycetota</taxon>
        <taxon>Actinomycetes</taxon>
        <taxon>Kitasatosporales</taxon>
        <taxon>Streptomycetaceae</taxon>
        <taxon>Streptomyces</taxon>
    </lineage>
</organism>
<dbReference type="SUPFAM" id="SSF47413">
    <property type="entry name" value="lambda repressor-like DNA-binding domains"/>
    <property type="match status" value="1"/>
</dbReference>
<dbReference type="InterPro" id="IPR010982">
    <property type="entry name" value="Lambda_DNA-bd_dom_sf"/>
</dbReference>
<evidence type="ECO:0000313" key="3">
    <source>
        <dbReference type="Proteomes" id="UP001552521"/>
    </source>
</evidence>
<sequence length="99" mass="10938">MNDRKPWAELRDEVVAHPEARDAYDAARIRYELGREVRERRVALGMTQDQLARAAGLQQPAVARFEAGGTMPTLPLLERLAAALGARLSVAFEPLDRAG</sequence>
<gene>
    <name evidence="2" type="ORF">AB0K36_27630</name>
</gene>
<reference evidence="2 3" key="1">
    <citation type="submission" date="2024-06" db="EMBL/GenBank/DDBJ databases">
        <title>The Natural Products Discovery Center: Release of the First 8490 Sequenced Strains for Exploring Actinobacteria Biosynthetic Diversity.</title>
        <authorList>
            <person name="Kalkreuter E."/>
            <person name="Kautsar S.A."/>
            <person name="Yang D."/>
            <person name="Bader C.D."/>
            <person name="Teijaro C.N."/>
            <person name="Fluegel L."/>
            <person name="Davis C.M."/>
            <person name="Simpson J.R."/>
            <person name="Lauterbach L."/>
            <person name="Steele A.D."/>
            <person name="Gui C."/>
            <person name="Meng S."/>
            <person name="Li G."/>
            <person name="Viehrig K."/>
            <person name="Ye F."/>
            <person name="Su P."/>
            <person name="Kiefer A.F."/>
            <person name="Nichols A."/>
            <person name="Cepeda A.J."/>
            <person name="Yan W."/>
            <person name="Fan B."/>
            <person name="Jiang Y."/>
            <person name="Adhikari A."/>
            <person name="Zheng C.-J."/>
            <person name="Schuster L."/>
            <person name="Cowan T.M."/>
            <person name="Smanski M.J."/>
            <person name="Chevrette M.G."/>
            <person name="De Carvalho L.P.S."/>
            <person name="Shen B."/>
        </authorList>
    </citation>
    <scope>NUCLEOTIDE SEQUENCE [LARGE SCALE GENOMIC DNA]</scope>
    <source>
        <strain evidence="2 3">NPDC049344</strain>
    </source>
</reference>
<proteinExistence type="predicted"/>
<name>A0ABV3I149_9ACTN</name>
<protein>
    <submittedName>
        <fullName evidence="2">Helix-turn-helix transcriptional regulator</fullName>
    </submittedName>
</protein>
<evidence type="ECO:0000259" key="1">
    <source>
        <dbReference type="PROSITE" id="PS50943"/>
    </source>
</evidence>
<dbReference type="InterPro" id="IPR001387">
    <property type="entry name" value="Cro/C1-type_HTH"/>
</dbReference>